<comment type="caution">
    <text evidence="2">The sequence shown here is derived from an EMBL/GenBank/DDBJ whole genome shotgun (WGS) entry which is preliminary data.</text>
</comment>
<evidence type="ECO:0000313" key="2">
    <source>
        <dbReference type="EMBL" id="CCH18022.1"/>
    </source>
</evidence>
<reference evidence="3" key="1">
    <citation type="journal article" date="2012" name="J. Bacteriol.">
        <title>Genome Sequence of Micromonospora lupini Lupac 08, Isolated from Root Nodules of Lupinus angustifolius.</title>
        <authorList>
            <person name="Alonso-Vega P."/>
            <person name="Normand P."/>
            <person name="Bacigalupe R."/>
            <person name="Pujic P."/>
            <person name="Lajus A."/>
            <person name="Vallenet D."/>
            <person name="Carro L."/>
            <person name="Coll P."/>
            <person name="Trujillo M.E."/>
        </authorList>
    </citation>
    <scope>NUCLEOTIDE SEQUENCE [LARGE SCALE GENOMIC DNA]</scope>
    <source>
        <strain evidence="3">Lupac 08</strain>
    </source>
</reference>
<dbReference type="AlphaFoldDB" id="I0L2H5"/>
<proteinExistence type="predicted"/>
<accession>I0L2H5</accession>
<feature type="compositionally biased region" description="Polar residues" evidence="1">
    <location>
        <begin position="1"/>
        <end position="10"/>
    </location>
</feature>
<feature type="region of interest" description="Disordered" evidence="1">
    <location>
        <begin position="1"/>
        <end position="24"/>
    </location>
</feature>
<dbReference type="STRING" id="1150864.MILUP08_42953"/>
<evidence type="ECO:0000313" key="3">
    <source>
        <dbReference type="Proteomes" id="UP000003448"/>
    </source>
</evidence>
<dbReference type="Proteomes" id="UP000003448">
    <property type="component" value="Unassembled WGS sequence"/>
</dbReference>
<feature type="region of interest" description="Disordered" evidence="1">
    <location>
        <begin position="37"/>
        <end position="84"/>
    </location>
</feature>
<keyword evidence="3" id="KW-1185">Reference proteome</keyword>
<name>I0L2H5_9ACTN</name>
<dbReference type="EMBL" id="CAIE01000022">
    <property type="protein sequence ID" value="CCH18022.1"/>
    <property type="molecule type" value="Genomic_DNA"/>
</dbReference>
<organism evidence="2 3">
    <name type="scientific">Micromonospora lupini str. Lupac 08</name>
    <dbReference type="NCBI Taxonomy" id="1150864"/>
    <lineage>
        <taxon>Bacteria</taxon>
        <taxon>Bacillati</taxon>
        <taxon>Actinomycetota</taxon>
        <taxon>Actinomycetes</taxon>
        <taxon>Micromonosporales</taxon>
        <taxon>Micromonosporaceae</taxon>
        <taxon>Micromonospora</taxon>
    </lineage>
</organism>
<gene>
    <name evidence="2" type="ORF">MILUP08_42953</name>
</gene>
<evidence type="ECO:0000256" key="1">
    <source>
        <dbReference type="SAM" id="MobiDB-lite"/>
    </source>
</evidence>
<sequence>MAPIGSTTAITGGRDTPGPDMWGVTNPVAPIYGVDRSWFGHSTQGGRGKREAGGNPGLPRSGEWERQPSSALGRHLAWEATASR</sequence>
<protein>
    <submittedName>
        <fullName evidence="2">Uncharacterized protein</fullName>
    </submittedName>
</protein>